<reference evidence="5 6" key="1">
    <citation type="journal article" date="2020" name="Microorganisms">
        <title>Osmotic Adaptation and Compatible Solute Biosynthesis of Phototrophic Bacteria as Revealed from Genome Analyses.</title>
        <authorList>
            <person name="Imhoff J.F."/>
            <person name="Rahn T."/>
            <person name="Kunzel S."/>
            <person name="Keller A."/>
            <person name="Neulinger S.C."/>
        </authorList>
    </citation>
    <scope>NUCLEOTIDE SEQUENCE [LARGE SCALE GENOMIC DNA]</scope>
    <source>
        <strain evidence="5 6">DSM 15116</strain>
    </source>
</reference>
<dbReference type="InterPro" id="IPR039565">
    <property type="entry name" value="BamD-like"/>
</dbReference>
<evidence type="ECO:0000256" key="2">
    <source>
        <dbReference type="ARBA" id="ARBA00023136"/>
    </source>
</evidence>
<proteinExistence type="predicted"/>
<dbReference type="Gene3D" id="1.25.40.10">
    <property type="entry name" value="Tetratricopeptide repeat domain"/>
    <property type="match status" value="1"/>
</dbReference>
<dbReference type="Pfam" id="PF13525">
    <property type="entry name" value="YfiO"/>
    <property type="match status" value="1"/>
</dbReference>
<evidence type="ECO:0000313" key="5">
    <source>
        <dbReference type="EMBL" id="MBK1727681.1"/>
    </source>
</evidence>
<organism evidence="5 6">
    <name type="scientific">Halorhodospira neutriphila</name>
    <dbReference type="NCBI Taxonomy" id="168379"/>
    <lineage>
        <taxon>Bacteria</taxon>
        <taxon>Pseudomonadati</taxon>
        <taxon>Pseudomonadota</taxon>
        <taxon>Gammaproteobacteria</taxon>
        <taxon>Chromatiales</taxon>
        <taxon>Ectothiorhodospiraceae</taxon>
        <taxon>Halorhodospira</taxon>
    </lineage>
</organism>
<evidence type="ECO:0000256" key="3">
    <source>
        <dbReference type="ARBA" id="ARBA00023237"/>
    </source>
</evidence>
<dbReference type="InterPro" id="IPR017689">
    <property type="entry name" value="BamD"/>
</dbReference>
<keyword evidence="2" id="KW-0472">Membrane</keyword>
<keyword evidence="1" id="KW-0732">Signal</keyword>
<name>A0ABS1E7H6_9GAMM</name>
<protein>
    <submittedName>
        <fullName evidence="5">Outer membrane protein assembly factor BamD</fullName>
    </submittedName>
</protein>
<feature type="domain" description="Outer membrane lipoprotein BamD-like" evidence="4">
    <location>
        <begin position="32"/>
        <end position="184"/>
    </location>
</feature>
<dbReference type="EMBL" id="NRSH01000223">
    <property type="protein sequence ID" value="MBK1727681.1"/>
    <property type="molecule type" value="Genomic_DNA"/>
</dbReference>
<evidence type="ECO:0000256" key="1">
    <source>
        <dbReference type="ARBA" id="ARBA00022729"/>
    </source>
</evidence>
<keyword evidence="3" id="KW-0998">Cell outer membrane</keyword>
<dbReference type="RefSeq" id="WP_200261336.1">
    <property type="nucleotide sequence ID" value="NZ_NRSH01000223.1"/>
</dbReference>
<dbReference type="Proteomes" id="UP000738126">
    <property type="component" value="Unassembled WGS sequence"/>
</dbReference>
<evidence type="ECO:0000313" key="6">
    <source>
        <dbReference type="Proteomes" id="UP000738126"/>
    </source>
</evidence>
<feature type="non-terminal residue" evidence="5">
    <location>
        <position position="184"/>
    </location>
</feature>
<keyword evidence="6" id="KW-1185">Reference proteome</keyword>
<accession>A0ABS1E7H6</accession>
<evidence type="ECO:0000259" key="4">
    <source>
        <dbReference type="Pfam" id="PF13525"/>
    </source>
</evidence>
<gene>
    <name evidence="5" type="ORF">CKO13_11800</name>
</gene>
<dbReference type="InterPro" id="IPR011990">
    <property type="entry name" value="TPR-like_helical_dom_sf"/>
</dbReference>
<dbReference type="NCBIfam" id="TIGR03302">
    <property type="entry name" value="OM_YfiO"/>
    <property type="match status" value="1"/>
</dbReference>
<dbReference type="SUPFAM" id="SSF48452">
    <property type="entry name" value="TPR-like"/>
    <property type="match status" value="1"/>
</dbReference>
<sequence length="184" mass="20151">MRRAAPWAAIALAATVAAGCAGAPAERGDEQRSAAALYAEARESLRNGAYSTAIEDFEDLVARYPFGEHALQSQLMIVYAHYRAGQHASAVAAADRFIRMHPRNEHVAYALYMRGVARQAMGPGGLASLVGADPTLRDPEPKRRAFANYRRLVAEHPDSEYVADARRRMEAIRTELAAYELHVA</sequence>
<dbReference type="PROSITE" id="PS51257">
    <property type="entry name" value="PROKAR_LIPOPROTEIN"/>
    <property type="match status" value="1"/>
</dbReference>
<comment type="caution">
    <text evidence="5">The sequence shown here is derived from an EMBL/GenBank/DDBJ whole genome shotgun (WGS) entry which is preliminary data.</text>
</comment>